<keyword evidence="2" id="KW-1185">Reference proteome</keyword>
<dbReference type="InParanoid" id="A0A0C3J9M4"/>
<organism evidence="1 2">
    <name type="scientific">Pisolithus tinctorius Marx 270</name>
    <dbReference type="NCBI Taxonomy" id="870435"/>
    <lineage>
        <taxon>Eukaryota</taxon>
        <taxon>Fungi</taxon>
        <taxon>Dikarya</taxon>
        <taxon>Basidiomycota</taxon>
        <taxon>Agaricomycotina</taxon>
        <taxon>Agaricomycetes</taxon>
        <taxon>Agaricomycetidae</taxon>
        <taxon>Boletales</taxon>
        <taxon>Sclerodermatineae</taxon>
        <taxon>Pisolithaceae</taxon>
        <taxon>Pisolithus</taxon>
    </lineage>
</organism>
<evidence type="ECO:0000313" key="1">
    <source>
        <dbReference type="EMBL" id="KIO05748.1"/>
    </source>
</evidence>
<reference evidence="1 2" key="1">
    <citation type="submission" date="2014-04" db="EMBL/GenBank/DDBJ databases">
        <authorList>
            <consortium name="DOE Joint Genome Institute"/>
            <person name="Kuo A."/>
            <person name="Kohler A."/>
            <person name="Costa M.D."/>
            <person name="Nagy L.G."/>
            <person name="Floudas D."/>
            <person name="Copeland A."/>
            <person name="Barry K.W."/>
            <person name="Cichocki N."/>
            <person name="Veneault-Fourrey C."/>
            <person name="LaButti K."/>
            <person name="Lindquist E.A."/>
            <person name="Lipzen A."/>
            <person name="Lundell T."/>
            <person name="Morin E."/>
            <person name="Murat C."/>
            <person name="Sun H."/>
            <person name="Tunlid A."/>
            <person name="Henrissat B."/>
            <person name="Grigoriev I.V."/>
            <person name="Hibbett D.S."/>
            <person name="Martin F."/>
            <person name="Nordberg H.P."/>
            <person name="Cantor M.N."/>
            <person name="Hua S.X."/>
        </authorList>
    </citation>
    <scope>NUCLEOTIDE SEQUENCE [LARGE SCALE GENOMIC DNA]</scope>
    <source>
        <strain evidence="1 2">Marx 270</strain>
    </source>
</reference>
<dbReference type="HOGENOM" id="CLU_3051344_0_0_1"/>
<sequence>MLTLTLANGSGLNYIAIVEVNSQMGGVVKGVNGEYDAILTDNGCTCEIHSPTCT</sequence>
<dbReference type="Proteomes" id="UP000054217">
    <property type="component" value="Unassembled WGS sequence"/>
</dbReference>
<protein>
    <submittedName>
        <fullName evidence="1">Uncharacterized protein</fullName>
    </submittedName>
</protein>
<proteinExistence type="predicted"/>
<evidence type="ECO:0000313" key="2">
    <source>
        <dbReference type="Proteomes" id="UP000054217"/>
    </source>
</evidence>
<dbReference type="EMBL" id="KN831965">
    <property type="protein sequence ID" value="KIO05748.1"/>
    <property type="molecule type" value="Genomic_DNA"/>
</dbReference>
<accession>A0A0C3J9M4</accession>
<gene>
    <name evidence="1" type="ORF">M404DRAFT_999476</name>
</gene>
<name>A0A0C3J9M4_PISTI</name>
<dbReference type="AlphaFoldDB" id="A0A0C3J9M4"/>
<reference evidence="2" key="2">
    <citation type="submission" date="2015-01" db="EMBL/GenBank/DDBJ databases">
        <title>Evolutionary Origins and Diversification of the Mycorrhizal Mutualists.</title>
        <authorList>
            <consortium name="DOE Joint Genome Institute"/>
            <consortium name="Mycorrhizal Genomics Consortium"/>
            <person name="Kohler A."/>
            <person name="Kuo A."/>
            <person name="Nagy L.G."/>
            <person name="Floudas D."/>
            <person name="Copeland A."/>
            <person name="Barry K.W."/>
            <person name="Cichocki N."/>
            <person name="Veneault-Fourrey C."/>
            <person name="LaButti K."/>
            <person name="Lindquist E.A."/>
            <person name="Lipzen A."/>
            <person name="Lundell T."/>
            <person name="Morin E."/>
            <person name="Murat C."/>
            <person name="Riley R."/>
            <person name="Ohm R."/>
            <person name="Sun H."/>
            <person name="Tunlid A."/>
            <person name="Henrissat B."/>
            <person name="Grigoriev I.V."/>
            <person name="Hibbett D.S."/>
            <person name="Martin F."/>
        </authorList>
    </citation>
    <scope>NUCLEOTIDE SEQUENCE [LARGE SCALE GENOMIC DNA]</scope>
    <source>
        <strain evidence="2">Marx 270</strain>
    </source>
</reference>